<dbReference type="Proteomes" id="UP001201812">
    <property type="component" value="Unassembled WGS sequence"/>
</dbReference>
<keyword evidence="3" id="KW-0732">Signal</keyword>
<dbReference type="InterPro" id="IPR001314">
    <property type="entry name" value="Peptidase_S1A"/>
</dbReference>
<feature type="signal peptide" evidence="3">
    <location>
        <begin position="1"/>
        <end position="19"/>
    </location>
</feature>
<evidence type="ECO:0000256" key="3">
    <source>
        <dbReference type="SAM" id="SignalP"/>
    </source>
</evidence>
<keyword evidence="6" id="KW-1185">Reference proteome</keyword>
<accession>A0AAD4MV16</accession>
<dbReference type="PRINTS" id="PR00722">
    <property type="entry name" value="CHYMOTRYPSIN"/>
</dbReference>
<evidence type="ECO:0000259" key="4">
    <source>
        <dbReference type="PROSITE" id="PS50240"/>
    </source>
</evidence>
<dbReference type="EMBL" id="JAKKPZ010000066">
    <property type="protein sequence ID" value="KAI1704523.1"/>
    <property type="molecule type" value="Genomic_DNA"/>
</dbReference>
<protein>
    <submittedName>
        <fullName evidence="5">Trypsin domain-containing protein</fullName>
    </submittedName>
</protein>
<proteinExistence type="inferred from homology"/>
<evidence type="ECO:0000256" key="2">
    <source>
        <dbReference type="ARBA" id="ARBA00024195"/>
    </source>
</evidence>
<sequence>MRLRNVSIRLIFIITTCAAYNGNAIPEASPNLEDKYMTYGPVGQPMQLSRLSEKENIQLQKTCGTSVSEAEDRITGGDYARTGQFPWAVSMATIADRMNWCSGVLISDRHVLTAIHCFYSYENDTTCRGIKFDTDSVRMLIHYGGVCIRNAEKDQCENQDTQTVQIKKVVLGKEFPETHCQSGNDVAIVELTEKIKLGGNVQAICLKNMSSDDMELPSYPTCGMNRTKLRHFTSIGWGRDDVNYSPAGLRFVHALPRCLRGNSIISVGMSNNRGSSSETRRGICIGDSGGPLQASDPNNGRAFLIGIQNKGQSCKDKELARKELEFYSMYIPYMLNDICALTGVCP</sequence>
<feature type="domain" description="Peptidase S1" evidence="4">
    <location>
        <begin position="74"/>
        <end position="339"/>
    </location>
</feature>
<dbReference type="PANTHER" id="PTHR24256">
    <property type="entry name" value="TRYPTASE-RELATED"/>
    <property type="match status" value="1"/>
</dbReference>
<dbReference type="SUPFAM" id="SSF50494">
    <property type="entry name" value="Trypsin-like serine proteases"/>
    <property type="match status" value="1"/>
</dbReference>
<dbReference type="AlphaFoldDB" id="A0AAD4MV16"/>
<dbReference type="PROSITE" id="PS50240">
    <property type="entry name" value="TRYPSIN_DOM"/>
    <property type="match status" value="1"/>
</dbReference>
<reference evidence="5" key="1">
    <citation type="submission" date="2022-01" db="EMBL/GenBank/DDBJ databases">
        <title>Genome Sequence Resource for Two Populations of Ditylenchus destructor, the Migratory Endoparasitic Phytonematode.</title>
        <authorList>
            <person name="Zhang H."/>
            <person name="Lin R."/>
            <person name="Xie B."/>
        </authorList>
    </citation>
    <scope>NUCLEOTIDE SEQUENCE</scope>
    <source>
        <strain evidence="5">BazhouSP</strain>
    </source>
</reference>
<keyword evidence="1" id="KW-1015">Disulfide bond</keyword>
<dbReference type="SMART" id="SM00020">
    <property type="entry name" value="Tryp_SPc"/>
    <property type="match status" value="1"/>
</dbReference>
<dbReference type="PROSITE" id="PS00135">
    <property type="entry name" value="TRYPSIN_SER"/>
    <property type="match status" value="1"/>
</dbReference>
<dbReference type="InterPro" id="IPR051487">
    <property type="entry name" value="Ser/Thr_Proteases_Immune/Dev"/>
</dbReference>
<dbReference type="GO" id="GO:0004252">
    <property type="term" value="F:serine-type endopeptidase activity"/>
    <property type="evidence" value="ECO:0007669"/>
    <property type="project" value="InterPro"/>
</dbReference>
<dbReference type="InterPro" id="IPR043504">
    <property type="entry name" value="Peptidase_S1_PA_chymotrypsin"/>
</dbReference>
<name>A0AAD4MV16_9BILA</name>
<dbReference type="InterPro" id="IPR001254">
    <property type="entry name" value="Trypsin_dom"/>
</dbReference>
<dbReference type="Gene3D" id="2.40.10.10">
    <property type="entry name" value="Trypsin-like serine proteases"/>
    <property type="match status" value="2"/>
</dbReference>
<evidence type="ECO:0000313" key="5">
    <source>
        <dbReference type="EMBL" id="KAI1704523.1"/>
    </source>
</evidence>
<gene>
    <name evidence="5" type="ORF">DdX_14157</name>
</gene>
<dbReference type="Pfam" id="PF00089">
    <property type="entry name" value="Trypsin"/>
    <property type="match status" value="1"/>
</dbReference>
<evidence type="ECO:0000313" key="6">
    <source>
        <dbReference type="Proteomes" id="UP001201812"/>
    </source>
</evidence>
<dbReference type="InterPro" id="IPR009003">
    <property type="entry name" value="Peptidase_S1_PA"/>
</dbReference>
<evidence type="ECO:0000256" key="1">
    <source>
        <dbReference type="ARBA" id="ARBA00023157"/>
    </source>
</evidence>
<dbReference type="InterPro" id="IPR033116">
    <property type="entry name" value="TRYPSIN_SER"/>
</dbReference>
<feature type="chain" id="PRO_5042153084" evidence="3">
    <location>
        <begin position="20"/>
        <end position="346"/>
    </location>
</feature>
<organism evidence="5 6">
    <name type="scientific">Ditylenchus destructor</name>
    <dbReference type="NCBI Taxonomy" id="166010"/>
    <lineage>
        <taxon>Eukaryota</taxon>
        <taxon>Metazoa</taxon>
        <taxon>Ecdysozoa</taxon>
        <taxon>Nematoda</taxon>
        <taxon>Chromadorea</taxon>
        <taxon>Rhabditida</taxon>
        <taxon>Tylenchina</taxon>
        <taxon>Tylenchomorpha</taxon>
        <taxon>Sphaerularioidea</taxon>
        <taxon>Anguinidae</taxon>
        <taxon>Anguininae</taxon>
        <taxon>Ditylenchus</taxon>
    </lineage>
</organism>
<comment type="similarity">
    <text evidence="2">Belongs to the peptidase S1 family. CLIP subfamily.</text>
</comment>
<dbReference type="GO" id="GO:0006508">
    <property type="term" value="P:proteolysis"/>
    <property type="evidence" value="ECO:0007669"/>
    <property type="project" value="InterPro"/>
</dbReference>
<comment type="caution">
    <text evidence="5">The sequence shown here is derived from an EMBL/GenBank/DDBJ whole genome shotgun (WGS) entry which is preliminary data.</text>
</comment>